<dbReference type="AlphaFoldDB" id="A0A381X268"/>
<organism evidence="1">
    <name type="scientific">marine metagenome</name>
    <dbReference type="NCBI Taxonomy" id="408172"/>
    <lineage>
        <taxon>unclassified sequences</taxon>
        <taxon>metagenomes</taxon>
        <taxon>ecological metagenomes</taxon>
    </lineage>
</organism>
<gene>
    <name evidence="1" type="ORF">METZ01_LOCUS111492</name>
</gene>
<name>A0A381X268_9ZZZZ</name>
<accession>A0A381X268</accession>
<dbReference type="EMBL" id="UINC01013596">
    <property type="protein sequence ID" value="SVA58638.1"/>
    <property type="molecule type" value="Genomic_DNA"/>
</dbReference>
<evidence type="ECO:0000313" key="1">
    <source>
        <dbReference type="EMBL" id="SVA58638.1"/>
    </source>
</evidence>
<proteinExistence type="predicted"/>
<protein>
    <submittedName>
        <fullName evidence="1">Uncharacterized protein</fullName>
    </submittedName>
</protein>
<sequence length="49" mass="5205">MKSWILIGPIALSMAFSVTLSSAEQGPVGARSLVILYTSDTNGQFEVCD</sequence>
<reference evidence="1" key="1">
    <citation type="submission" date="2018-05" db="EMBL/GenBank/DDBJ databases">
        <authorList>
            <person name="Lanie J.A."/>
            <person name="Ng W.-L."/>
            <person name="Kazmierczak K.M."/>
            <person name="Andrzejewski T.M."/>
            <person name="Davidsen T.M."/>
            <person name="Wayne K.J."/>
            <person name="Tettelin H."/>
            <person name="Glass J.I."/>
            <person name="Rusch D."/>
            <person name="Podicherti R."/>
            <person name="Tsui H.-C.T."/>
            <person name="Winkler M.E."/>
        </authorList>
    </citation>
    <scope>NUCLEOTIDE SEQUENCE</scope>
</reference>